<keyword evidence="5" id="KW-1185">Reference proteome</keyword>
<keyword evidence="1" id="KW-0862">Zinc</keyword>
<gene>
    <name evidence="4" type="ORF">FSP39_006908</name>
</gene>
<evidence type="ECO:0000313" key="5">
    <source>
        <dbReference type="Proteomes" id="UP001186944"/>
    </source>
</evidence>
<evidence type="ECO:0000259" key="3">
    <source>
        <dbReference type="PROSITE" id="PS50157"/>
    </source>
</evidence>
<dbReference type="InterPro" id="IPR036236">
    <property type="entry name" value="Znf_C2H2_sf"/>
</dbReference>
<proteinExistence type="predicted"/>
<dbReference type="AlphaFoldDB" id="A0AA88XI35"/>
<dbReference type="EMBL" id="VSWD01000012">
    <property type="protein sequence ID" value="KAK3085667.1"/>
    <property type="molecule type" value="Genomic_DNA"/>
</dbReference>
<dbReference type="Gene3D" id="3.30.160.60">
    <property type="entry name" value="Classic Zinc Finger"/>
    <property type="match status" value="2"/>
</dbReference>
<feature type="domain" description="C2H2-type" evidence="3">
    <location>
        <begin position="53"/>
        <end position="76"/>
    </location>
</feature>
<dbReference type="SMART" id="SM00355">
    <property type="entry name" value="ZnF_C2H2"/>
    <property type="match status" value="2"/>
</dbReference>
<feature type="chain" id="PRO_5041639925" description="C2H2-type domain-containing protein" evidence="2">
    <location>
        <begin position="20"/>
        <end position="227"/>
    </location>
</feature>
<feature type="signal peptide" evidence="2">
    <location>
        <begin position="1"/>
        <end position="19"/>
    </location>
</feature>
<dbReference type="GO" id="GO:0008270">
    <property type="term" value="F:zinc ion binding"/>
    <property type="evidence" value="ECO:0007669"/>
    <property type="project" value="UniProtKB-KW"/>
</dbReference>
<keyword evidence="1" id="KW-0863">Zinc-finger</keyword>
<dbReference type="InterPro" id="IPR013087">
    <property type="entry name" value="Znf_C2H2_type"/>
</dbReference>
<dbReference type="PROSITE" id="PS00028">
    <property type="entry name" value="ZINC_FINGER_C2H2_1"/>
    <property type="match status" value="1"/>
</dbReference>
<protein>
    <recommendedName>
        <fullName evidence="3">C2H2-type domain-containing protein</fullName>
    </recommendedName>
</protein>
<keyword evidence="1" id="KW-0479">Metal-binding</keyword>
<organism evidence="4 5">
    <name type="scientific">Pinctada imbricata</name>
    <name type="common">Atlantic pearl-oyster</name>
    <name type="synonym">Pinctada martensii</name>
    <dbReference type="NCBI Taxonomy" id="66713"/>
    <lineage>
        <taxon>Eukaryota</taxon>
        <taxon>Metazoa</taxon>
        <taxon>Spiralia</taxon>
        <taxon>Lophotrochozoa</taxon>
        <taxon>Mollusca</taxon>
        <taxon>Bivalvia</taxon>
        <taxon>Autobranchia</taxon>
        <taxon>Pteriomorphia</taxon>
        <taxon>Pterioida</taxon>
        <taxon>Pterioidea</taxon>
        <taxon>Pteriidae</taxon>
        <taxon>Pinctada</taxon>
    </lineage>
</organism>
<evidence type="ECO:0000313" key="4">
    <source>
        <dbReference type="EMBL" id="KAK3085667.1"/>
    </source>
</evidence>
<accession>A0AA88XI35</accession>
<dbReference type="PROSITE" id="PS50157">
    <property type="entry name" value="ZINC_FINGER_C2H2_2"/>
    <property type="match status" value="1"/>
</dbReference>
<evidence type="ECO:0000256" key="2">
    <source>
        <dbReference type="SAM" id="SignalP"/>
    </source>
</evidence>
<reference evidence="4" key="1">
    <citation type="submission" date="2019-08" db="EMBL/GenBank/DDBJ databases">
        <title>The improved chromosome-level genome for the pearl oyster Pinctada fucata martensii using PacBio sequencing and Hi-C.</title>
        <authorList>
            <person name="Zheng Z."/>
        </authorList>
    </citation>
    <scope>NUCLEOTIDE SEQUENCE</scope>
    <source>
        <strain evidence="4">ZZ-2019</strain>
        <tissue evidence="4">Adductor muscle</tissue>
    </source>
</reference>
<name>A0AA88XI35_PINIB</name>
<keyword evidence="2" id="KW-0732">Signal</keyword>
<comment type="caution">
    <text evidence="4">The sequence shown here is derived from an EMBL/GenBank/DDBJ whole genome shotgun (WGS) entry which is preliminary data.</text>
</comment>
<dbReference type="SUPFAM" id="SSF57667">
    <property type="entry name" value="beta-beta-alpha zinc fingers"/>
    <property type="match status" value="1"/>
</dbReference>
<dbReference type="Proteomes" id="UP001186944">
    <property type="component" value="Unassembled WGS sequence"/>
</dbReference>
<evidence type="ECO:0000256" key="1">
    <source>
        <dbReference type="PROSITE-ProRule" id="PRU00042"/>
    </source>
</evidence>
<sequence length="227" mass="25147">MRILISQLWLNINVFMTCPRPFACSYPGCTWRFKTESTCIAHLRGHSTVEGKFKCSKCGYAFRHKHHLKRHESKIHGLHPGKIAAPNDMSNEVIASSDSISKNQDVDVNDTVRLLLNTADGATDIGHALQPGNIVITTDTDGNPVNYHVTDIEISSGCETVLEQDKNVTVALCVQTPQEDPDQSHYVPLNISLTEELLTDIGTTENINTDIHTEIPETRTQSADVNQ</sequence>